<protein>
    <submittedName>
        <fullName evidence="1">Uncharacterized protein</fullName>
    </submittedName>
</protein>
<reference evidence="1 2" key="1">
    <citation type="journal article" date="2018" name="Mol. Biol. Evol.">
        <title>Broad Genomic Sampling Reveals a Smut Pathogenic Ancestry of the Fungal Clade Ustilaginomycotina.</title>
        <authorList>
            <person name="Kijpornyongpan T."/>
            <person name="Mondo S.J."/>
            <person name="Barry K."/>
            <person name="Sandor L."/>
            <person name="Lee J."/>
            <person name="Lipzen A."/>
            <person name="Pangilinan J."/>
            <person name="LaButti K."/>
            <person name="Hainaut M."/>
            <person name="Henrissat B."/>
            <person name="Grigoriev I.V."/>
            <person name="Spatafora J.W."/>
            <person name="Aime M.C."/>
        </authorList>
    </citation>
    <scope>NUCLEOTIDE SEQUENCE [LARGE SCALE GENOMIC DNA]</scope>
    <source>
        <strain evidence="1 2">SA 807</strain>
    </source>
</reference>
<evidence type="ECO:0000313" key="2">
    <source>
        <dbReference type="Proteomes" id="UP000245626"/>
    </source>
</evidence>
<proteinExistence type="predicted"/>
<sequence>MSAPNDPPKATLYTFDGSVWASAPRLALIEKGYSDYDLDVKVVDLIKGENFSPSYLRINSKGTVPTLVVPILETTSSEVSTKFKALNDSKSILEFLDKSRNQQILDNKGQGDSTPAPVLAPATIEGKAKSDALIKAVHDDNADPNFLLLGARTLEELEANKQGLPGLFVRNRHAALLKYQAEVESSSAGGDSTETNPRSAAMIESLKKWYEDKIKSQELLSQVYVDNSAEAAAKLVEATAGVWAGVADTLKVIDEGVKGPFALGDQLSLADLHVIPWLARVLAVSSGLPENKGQQGGEDIDALDRALKNPILANHANASSGVSSHVRAYWASLKSRPSFQKVYADGLH</sequence>
<dbReference type="EMBL" id="KZ820235">
    <property type="protein sequence ID" value="PWN48282.1"/>
    <property type="molecule type" value="Genomic_DNA"/>
</dbReference>
<gene>
    <name evidence="1" type="ORF">IE53DRAFT_370759</name>
</gene>
<evidence type="ECO:0000313" key="1">
    <source>
        <dbReference type="EMBL" id="PWN48282.1"/>
    </source>
</evidence>
<dbReference type="Proteomes" id="UP000245626">
    <property type="component" value="Unassembled WGS sequence"/>
</dbReference>
<accession>A0ACD0NR75</accession>
<name>A0ACD0NR75_9BASI</name>
<keyword evidence="2" id="KW-1185">Reference proteome</keyword>
<organism evidence="1 2">
    <name type="scientific">Violaceomyces palustris</name>
    <dbReference type="NCBI Taxonomy" id="1673888"/>
    <lineage>
        <taxon>Eukaryota</taxon>
        <taxon>Fungi</taxon>
        <taxon>Dikarya</taxon>
        <taxon>Basidiomycota</taxon>
        <taxon>Ustilaginomycotina</taxon>
        <taxon>Ustilaginomycetes</taxon>
        <taxon>Violaceomycetales</taxon>
        <taxon>Violaceomycetaceae</taxon>
        <taxon>Violaceomyces</taxon>
    </lineage>
</organism>